<dbReference type="Gene3D" id="1.10.1370.20">
    <property type="entry name" value="Oligoendopeptidase f, C-terminal domain"/>
    <property type="match status" value="1"/>
</dbReference>
<keyword evidence="2 6" id="KW-0479">Metal-binding</keyword>
<comment type="caution">
    <text evidence="9">The sequence shown here is derived from an EMBL/GenBank/DDBJ whole genome shotgun (WGS) entry which is preliminary data.</text>
</comment>
<dbReference type="Pfam" id="PF01432">
    <property type="entry name" value="Peptidase_M3"/>
    <property type="match status" value="1"/>
</dbReference>
<evidence type="ECO:0000256" key="3">
    <source>
        <dbReference type="ARBA" id="ARBA00022801"/>
    </source>
</evidence>
<keyword evidence="1 6" id="KW-0645">Protease</keyword>
<evidence type="ECO:0000259" key="8">
    <source>
        <dbReference type="Pfam" id="PF01432"/>
    </source>
</evidence>
<dbReference type="Gene3D" id="1.20.140.70">
    <property type="entry name" value="Oligopeptidase f, N-terminal domain"/>
    <property type="match status" value="1"/>
</dbReference>
<keyword evidence="4 6" id="KW-0862">Zinc</keyword>
<keyword evidence="7" id="KW-0732">Signal</keyword>
<feature type="domain" description="Peptidase M3A/M3B catalytic" evidence="8">
    <location>
        <begin position="389"/>
        <end position="588"/>
    </location>
</feature>
<dbReference type="EMBL" id="BAAAZC010000031">
    <property type="protein sequence ID" value="GAA3990326.1"/>
    <property type="molecule type" value="Genomic_DNA"/>
</dbReference>
<evidence type="ECO:0000313" key="9">
    <source>
        <dbReference type="EMBL" id="GAA3990326.1"/>
    </source>
</evidence>
<proteinExistence type="inferred from homology"/>
<gene>
    <name evidence="9" type="ORF">GCM10022210_49870</name>
</gene>
<keyword evidence="10" id="KW-1185">Reference proteome</keyword>
<accession>A0ABP7QZI1</accession>
<dbReference type="InterPro" id="IPR042088">
    <property type="entry name" value="OligoPept_F_C"/>
</dbReference>
<reference evidence="10" key="1">
    <citation type="journal article" date="2019" name="Int. J. Syst. Evol. Microbiol.">
        <title>The Global Catalogue of Microorganisms (GCM) 10K type strain sequencing project: providing services to taxonomists for standard genome sequencing and annotation.</title>
        <authorList>
            <consortium name="The Broad Institute Genomics Platform"/>
            <consortium name="The Broad Institute Genome Sequencing Center for Infectious Disease"/>
            <person name="Wu L."/>
            <person name="Ma J."/>
        </authorList>
    </citation>
    <scope>NUCLEOTIDE SEQUENCE [LARGE SCALE GENOMIC DNA]</scope>
    <source>
        <strain evidence="10">JCM 16601</strain>
    </source>
</reference>
<evidence type="ECO:0000256" key="6">
    <source>
        <dbReference type="RuleBase" id="RU003435"/>
    </source>
</evidence>
<keyword evidence="5 6" id="KW-0482">Metalloprotease</keyword>
<evidence type="ECO:0000313" key="10">
    <source>
        <dbReference type="Proteomes" id="UP001500742"/>
    </source>
</evidence>
<keyword evidence="3 6" id="KW-0378">Hydrolase</keyword>
<evidence type="ECO:0000256" key="7">
    <source>
        <dbReference type="SAM" id="SignalP"/>
    </source>
</evidence>
<feature type="signal peptide" evidence="7">
    <location>
        <begin position="1"/>
        <end position="28"/>
    </location>
</feature>
<dbReference type="RefSeq" id="WP_259086731.1">
    <property type="nucleotide sequence ID" value="NZ_BAAAZC010000031.1"/>
</dbReference>
<evidence type="ECO:0000256" key="5">
    <source>
        <dbReference type="ARBA" id="ARBA00023049"/>
    </source>
</evidence>
<dbReference type="InterPro" id="IPR001567">
    <property type="entry name" value="Pept_M3A_M3B_dom"/>
</dbReference>
<comment type="similarity">
    <text evidence="6">Belongs to the peptidase M3 family.</text>
</comment>
<feature type="chain" id="PRO_5046736633" description="Peptidase M3A/M3B catalytic domain-containing protein" evidence="7">
    <location>
        <begin position="29"/>
        <end position="609"/>
    </location>
</feature>
<organism evidence="9 10">
    <name type="scientific">Mucilaginibacter dorajii</name>
    <dbReference type="NCBI Taxonomy" id="692994"/>
    <lineage>
        <taxon>Bacteria</taxon>
        <taxon>Pseudomonadati</taxon>
        <taxon>Bacteroidota</taxon>
        <taxon>Sphingobacteriia</taxon>
        <taxon>Sphingobacteriales</taxon>
        <taxon>Sphingobacteriaceae</taxon>
        <taxon>Mucilaginibacter</taxon>
    </lineage>
</organism>
<name>A0ABP7QZI1_9SPHI</name>
<dbReference type="SUPFAM" id="SSF55486">
    <property type="entry name" value="Metalloproteases ('zincins'), catalytic domain"/>
    <property type="match status" value="1"/>
</dbReference>
<evidence type="ECO:0000256" key="2">
    <source>
        <dbReference type="ARBA" id="ARBA00022723"/>
    </source>
</evidence>
<evidence type="ECO:0000256" key="1">
    <source>
        <dbReference type="ARBA" id="ARBA00022670"/>
    </source>
</evidence>
<protein>
    <recommendedName>
        <fullName evidence="8">Peptidase M3A/M3B catalytic domain-containing protein</fullName>
    </recommendedName>
</protein>
<dbReference type="Proteomes" id="UP001500742">
    <property type="component" value="Unassembled WGS sequence"/>
</dbReference>
<evidence type="ECO:0000256" key="4">
    <source>
        <dbReference type="ARBA" id="ARBA00022833"/>
    </source>
</evidence>
<sequence>MRVFKIVNRKYSATFILSLLCLSFHAFAQQFDPFNGKAVEFHVQFSRYFKSGVDEKASRIIVIDSVSRFKRDSAWAPGNLRSHLDAYEKLLVSIERHYQYFTLKCYVNNKDTLSKQVYSQLGDSIGSLQGMVSRMLLRPNIVKVTGTETKYRYLLEQSAREATHNLTDQEEAVINRLSDAMTGHLTDRYDDLMDQIKAGNRSAILKSPDSVSRRTGMAAYYKAYDDHGELFAATLIDIALQKTAQAKLRGFKSATERAYQRSLQLPEASVKQLLVEITEHAGVLQDYQRLQSGQVKRVTGLGQVHSWDTFLPTGLVTQPMSYEQAKTLILAALAPLGSEYAQAFAHLLDPANGKLDIAGGPDRVTEFTSVGFPGVPESLYMKSFSGSEREVSRLAHEGGHAVHEQLMGDHLAVPSYSKGPGFLFEAYAIFNELLLMDELEKRAKTPINKAYYTKMFLDKLSLELFTSVEEGTFEQGLYDGVADGNIHNREDIDNLYASIMNPYDIYFAGEPERRSEWTNKRLLYDDPIYNVNYLYAILVSCKLYTMVHQDQQGFALKYTALLKNGFDAPATDLLKKIMGFGLDHEALLKGALGLMKSKTALLQTLYQSF</sequence>
<comment type="cofactor">
    <cofactor evidence="6">
        <name>Zn(2+)</name>
        <dbReference type="ChEBI" id="CHEBI:29105"/>
    </cofactor>
    <text evidence="6">Binds 1 zinc ion.</text>
</comment>